<evidence type="ECO:0000259" key="2">
    <source>
        <dbReference type="Pfam" id="PF17667"/>
    </source>
</evidence>
<feature type="compositionally biased region" description="Pro residues" evidence="1">
    <location>
        <begin position="716"/>
        <end position="725"/>
    </location>
</feature>
<organism evidence="3 4">
    <name type="scientific">Boletus edulis BED1</name>
    <dbReference type="NCBI Taxonomy" id="1328754"/>
    <lineage>
        <taxon>Eukaryota</taxon>
        <taxon>Fungi</taxon>
        <taxon>Dikarya</taxon>
        <taxon>Basidiomycota</taxon>
        <taxon>Agaricomycotina</taxon>
        <taxon>Agaricomycetes</taxon>
        <taxon>Agaricomycetidae</taxon>
        <taxon>Boletales</taxon>
        <taxon>Boletineae</taxon>
        <taxon>Boletaceae</taxon>
        <taxon>Boletoideae</taxon>
        <taxon>Boletus</taxon>
    </lineage>
</organism>
<dbReference type="PANTHER" id="PTHR38248">
    <property type="entry name" value="FUNK1 6"/>
    <property type="match status" value="1"/>
</dbReference>
<dbReference type="Pfam" id="PF17667">
    <property type="entry name" value="Pkinase_fungal"/>
    <property type="match status" value="1"/>
</dbReference>
<comment type="caution">
    <text evidence="3">The sequence shown here is derived from an EMBL/GenBank/DDBJ whole genome shotgun (WGS) entry which is preliminary data.</text>
</comment>
<protein>
    <recommendedName>
        <fullName evidence="2">Fungal-type protein kinase domain-containing protein</fullName>
    </recommendedName>
</protein>
<dbReference type="PANTHER" id="PTHR38248:SF2">
    <property type="entry name" value="FUNK1 11"/>
    <property type="match status" value="1"/>
</dbReference>
<name>A0AAD4BHG6_BOLED</name>
<feature type="region of interest" description="Disordered" evidence="1">
    <location>
        <begin position="715"/>
        <end position="755"/>
    </location>
</feature>
<evidence type="ECO:0000256" key="1">
    <source>
        <dbReference type="SAM" id="MobiDB-lite"/>
    </source>
</evidence>
<dbReference type="SUPFAM" id="SSF56112">
    <property type="entry name" value="Protein kinase-like (PK-like)"/>
    <property type="match status" value="1"/>
</dbReference>
<proteinExistence type="predicted"/>
<gene>
    <name evidence="3" type="ORF">L210DRAFT_3508482</name>
</gene>
<dbReference type="AlphaFoldDB" id="A0AAD4BHG6"/>
<evidence type="ECO:0000313" key="4">
    <source>
        <dbReference type="Proteomes" id="UP001194468"/>
    </source>
</evidence>
<dbReference type="InterPro" id="IPR011009">
    <property type="entry name" value="Kinase-like_dom_sf"/>
</dbReference>
<dbReference type="Proteomes" id="UP001194468">
    <property type="component" value="Unassembled WGS sequence"/>
</dbReference>
<sequence length="755" mass="84682">MDKFVSIELQGKVVNERRDAAARSSLGFFLDLIFASFTKEFTDVALESLIVPLSSIPSAARRSMSSESHNNRSGSESIELYDRENKRWWWNLPLIDSPSAIQTGSESSDIPSNLQSLSSEQQVALFFNCITDAVTASRANLKAGKFFTKGSHRRQWLANWSKTSLPGSTGYSRKPDLVLVDNDAMSHDEITWLSPKVIAEYTKETFQPASRIGKTMDTKAYLVLVDQPWRRFILGLSIANCNLRVHFYDHSGGAISPAFNIHADAQHFFFIIAALAFGCRASIGFDLTVEIHPPPLKGRRRSAREIASSAKETDDDPDPTEEQNLPPVIGKIRVGDIYYEIIDILFSSTGFIGRGTICYLARYEGVYYVIKDHWVRDLDQDGICDPMMIHEARMMEYVKDIDGVPKLHGAWVVEAEEGVPDSTSCYREEKYRKMQSPRTHVRLAMTPCARPLTMFKSKKELIICIQGVLGIDRTGVVIQQALEWGALHRDCSLFNTMIEDLPDGASRGFLLDWEFAVEITKRGEYSVGGTGTLPFMSVNILCQLESAFAKSAAVTAQTIRKTASLTRVFINRPISIRHTYADDVESLLYVLIWVIMMYDGPLGHERRDIGHEKTFLSLWSEKAASDLAIARHAKFSFLIDSNRKILDDAVTPYCSNLIPLVHQWRALHKQALLTDTVVDICDIARVLDKFIAGMPEEHLAEMAYTLNHLTVRHPPESPLPAPPVATPSGSSKRLRDDVWSMGNPPLPSKRFKSGL</sequence>
<evidence type="ECO:0000313" key="3">
    <source>
        <dbReference type="EMBL" id="KAF8429849.1"/>
    </source>
</evidence>
<reference evidence="3" key="2">
    <citation type="journal article" date="2020" name="Nat. Commun.">
        <title>Large-scale genome sequencing of mycorrhizal fungi provides insights into the early evolution of symbiotic traits.</title>
        <authorList>
            <person name="Miyauchi S."/>
            <person name="Kiss E."/>
            <person name="Kuo A."/>
            <person name="Drula E."/>
            <person name="Kohler A."/>
            <person name="Sanchez-Garcia M."/>
            <person name="Morin E."/>
            <person name="Andreopoulos B."/>
            <person name="Barry K.W."/>
            <person name="Bonito G."/>
            <person name="Buee M."/>
            <person name="Carver A."/>
            <person name="Chen C."/>
            <person name="Cichocki N."/>
            <person name="Clum A."/>
            <person name="Culley D."/>
            <person name="Crous P.W."/>
            <person name="Fauchery L."/>
            <person name="Girlanda M."/>
            <person name="Hayes R.D."/>
            <person name="Keri Z."/>
            <person name="LaButti K."/>
            <person name="Lipzen A."/>
            <person name="Lombard V."/>
            <person name="Magnuson J."/>
            <person name="Maillard F."/>
            <person name="Murat C."/>
            <person name="Nolan M."/>
            <person name="Ohm R.A."/>
            <person name="Pangilinan J."/>
            <person name="Pereira M.F."/>
            <person name="Perotto S."/>
            <person name="Peter M."/>
            <person name="Pfister S."/>
            <person name="Riley R."/>
            <person name="Sitrit Y."/>
            <person name="Stielow J.B."/>
            <person name="Szollosi G."/>
            <person name="Zifcakova L."/>
            <person name="Stursova M."/>
            <person name="Spatafora J.W."/>
            <person name="Tedersoo L."/>
            <person name="Vaario L.M."/>
            <person name="Yamada A."/>
            <person name="Yan M."/>
            <person name="Wang P."/>
            <person name="Xu J."/>
            <person name="Bruns T."/>
            <person name="Baldrian P."/>
            <person name="Vilgalys R."/>
            <person name="Dunand C."/>
            <person name="Henrissat B."/>
            <person name="Grigoriev I.V."/>
            <person name="Hibbett D."/>
            <person name="Nagy L.G."/>
            <person name="Martin F.M."/>
        </authorList>
    </citation>
    <scope>NUCLEOTIDE SEQUENCE</scope>
    <source>
        <strain evidence="3">BED1</strain>
    </source>
</reference>
<feature type="region of interest" description="Disordered" evidence="1">
    <location>
        <begin position="298"/>
        <end position="326"/>
    </location>
</feature>
<feature type="domain" description="Fungal-type protein kinase" evidence="2">
    <location>
        <begin position="174"/>
        <end position="594"/>
    </location>
</feature>
<dbReference type="EMBL" id="WHUW01000066">
    <property type="protein sequence ID" value="KAF8429849.1"/>
    <property type="molecule type" value="Genomic_DNA"/>
</dbReference>
<keyword evidence="4" id="KW-1185">Reference proteome</keyword>
<accession>A0AAD4BHG6</accession>
<reference evidence="3" key="1">
    <citation type="submission" date="2019-10" db="EMBL/GenBank/DDBJ databases">
        <authorList>
            <consortium name="DOE Joint Genome Institute"/>
            <person name="Kuo A."/>
            <person name="Miyauchi S."/>
            <person name="Kiss E."/>
            <person name="Drula E."/>
            <person name="Kohler A."/>
            <person name="Sanchez-Garcia M."/>
            <person name="Andreopoulos B."/>
            <person name="Barry K.W."/>
            <person name="Bonito G."/>
            <person name="Buee M."/>
            <person name="Carver A."/>
            <person name="Chen C."/>
            <person name="Cichocki N."/>
            <person name="Clum A."/>
            <person name="Culley D."/>
            <person name="Crous P.W."/>
            <person name="Fauchery L."/>
            <person name="Girlanda M."/>
            <person name="Hayes R."/>
            <person name="Keri Z."/>
            <person name="LaButti K."/>
            <person name="Lipzen A."/>
            <person name="Lombard V."/>
            <person name="Magnuson J."/>
            <person name="Maillard F."/>
            <person name="Morin E."/>
            <person name="Murat C."/>
            <person name="Nolan M."/>
            <person name="Ohm R."/>
            <person name="Pangilinan J."/>
            <person name="Pereira M."/>
            <person name="Perotto S."/>
            <person name="Peter M."/>
            <person name="Riley R."/>
            <person name="Sitrit Y."/>
            <person name="Stielow B."/>
            <person name="Szollosi G."/>
            <person name="Zifcakova L."/>
            <person name="Stursova M."/>
            <person name="Spatafora J.W."/>
            <person name="Tedersoo L."/>
            <person name="Vaario L.-M."/>
            <person name="Yamada A."/>
            <person name="Yan M."/>
            <person name="Wang P."/>
            <person name="Xu J."/>
            <person name="Bruns T."/>
            <person name="Baldrian P."/>
            <person name="Vilgalys R."/>
            <person name="Henrissat B."/>
            <person name="Grigoriev I.V."/>
            <person name="Hibbett D."/>
            <person name="Nagy L.G."/>
            <person name="Martin F.M."/>
        </authorList>
    </citation>
    <scope>NUCLEOTIDE SEQUENCE</scope>
    <source>
        <strain evidence="3">BED1</strain>
    </source>
</reference>
<dbReference type="InterPro" id="IPR040976">
    <property type="entry name" value="Pkinase_fungal"/>
</dbReference>